<accession>A0ACB7PJG4</accession>
<comment type="caution">
    <text evidence="1">The sequence shown here is derived from an EMBL/GenBank/DDBJ whole genome shotgun (WGS) entry which is preliminary data.</text>
</comment>
<dbReference type="Proteomes" id="UP000724584">
    <property type="component" value="Unassembled WGS sequence"/>
</dbReference>
<organism evidence="1 2">
    <name type="scientific">Chaetomium tenue</name>
    <dbReference type="NCBI Taxonomy" id="1854479"/>
    <lineage>
        <taxon>Eukaryota</taxon>
        <taxon>Fungi</taxon>
        <taxon>Dikarya</taxon>
        <taxon>Ascomycota</taxon>
        <taxon>Pezizomycotina</taxon>
        <taxon>Sordariomycetes</taxon>
        <taxon>Sordariomycetidae</taxon>
        <taxon>Sordariales</taxon>
        <taxon>Chaetomiaceae</taxon>
        <taxon>Chaetomium</taxon>
    </lineage>
</organism>
<evidence type="ECO:0000313" key="2">
    <source>
        <dbReference type="Proteomes" id="UP000724584"/>
    </source>
</evidence>
<keyword evidence="2" id="KW-1185">Reference proteome</keyword>
<name>A0ACB7PJG4_9PEZI</name>
<proteinExistence type="predicted"/>
<gene>
    <name evidence="1" type="ORF">F5144DRAFT_88175</name>
</gene>
<dbReference type="EMBL" id="JAGIZQ010000002">
    <property type="protein sequence ID" value="KAH6640209.1"/>
    <property type="molecule type" value="Genomic_DNA"/>
</dbReference>
<evidence type="ECO:0000313" key="1">
    <source>
        <dbReference type="EMBL" id="KAH6640209.1"/>
    </source>
</evidence>
<protein>
    <submittedName>
        <fullName evidence="1">Uncharacterized protein</fullName>
    </submittedName>
</protein>
<reference evidence="1 2" key="1">
    <citation type="journal article" date="2021" name="Nat. Commun.">
        <title>Genetic determinants of endophytism in the Arabidopsis root mycobiome.</title>
        <authorList>
            <person name="Mesny F."/>
            <person name="Miyauchi S."/>
            <person name="Thiergart T."/>
            <person name="Pickel B."/>
            <person name="Atanasova L."/>
            <person name="Karlsson M."/>
            <person name="Huettel B."/>
            <person name="Barry K.W."/>
            <person name="Haridas S."/>
            <person name="Chen C."/>
            <person name="Bauer D."/>
            <person name="Andreopoulos W."/>
            <person name="Pangilinan J."/>
            <person name="LaButti K."/>
            <person name="Riley R."/>
            <person name="Lipzen A."/>
            <person name="Clum A."/>
            <person name="Drula E."/>
            <person name="Henrissat B."/>
            <person name="Kohler A."/>
            <person name="Grigoriev I.V."/>
            <person name="Martin F.M."/>
            <person name="Hacquard S."/>
        </authorList>
    </citation>
    <scope>NUCLEOTIDE SEQUENCE [LARGE SCALE GENOMIC DNA]</scope>
    <source>
        <strain evidence="1 2">MPI-SDFR-AT-0079</strain>
    </source>
</reference>
<sequence length="201" mass="21807">MGPSFRTPPRIRPAPRELLDATTGIPASWPNKARSASIPLSAQRRIPPAPARMRTNTTVPQPARRRRGSSLHRSSAWEMRHCCARAVTGCLCAELSATHAQSRCLLKAPPCLPSVGIRQSPGCRKSKQTADSATRRAGSLLSSGVSVGADPCRGRASRVARRIPHLCFVYVCRFVGLSMGFRRSRVRRGRVPGVVCDDGQC</sequence>